<dbReference type="RefSeq" id="XP_049263109.1">
    <property type="nucleotide sequence ID" value="XM_049407524.1"/>
</dbReference>
<dbReference type="AlphaFoldDB" id="A0A8J5QLN8"/>
<keyword evidence="4" id="KW-1185">Reference proteome</keyword>
<accession>A0A8J5QLN8</accession>
<organism evidence="3 4">
    <name type="scientific">[Candida] subhashii</name>
    <dbReference type="NCBI Taxonomy" id="561895"/>
    <lineage>
        <taxon>Eukaryota</taxon>
        <taxon>Fungi</taxon>
        <taxon>Dikarya</taxon>
        <taxon>Ascomycota</taxon>
        <taxon>Saccharomycotina</taxon>
        <taxon>Pichiomycetes</taxon>
        <taxon>Debaryomycetaceae</taxon>
        <taxon>Spathaspora</taxon>
    </lineage>
</organism>
<dbReference type="GeneID" id="73470447"/>
<evidence type="ECO:0008006" key="5">
    <source>
        <dbReference type="Google" id="ProtNLM"/>
    </source>
</evidence>
<keyword evidence="2" id="KW-0472">Membrane</keyword>
<sequence length="367" mass="41749">MSHRRSKASFSIDFEKGDFLLSPPPINNNNNNNKQKQQQQQGKPRQRLLTFLLISIFIVTIIMLYSSFAFTPDLSSIQGNVKLSDITNANVEEDTYTLMNQEKDWNVVPSRQVSPLPSVDDEERRQNEQNQQEQVEDEERNNEQQQEGEGDGEYEVEDPDTTSQEEKEPIYISGGAHPRVLRSQAGTSSDFTPPGPAAIPPSQPLSQYQRQLSPDQDDDSNNSNPQVDDSILDDDYDDNHSDLIKSNLKEIFSLSPVIILILDENDDRLFESILINLYIHPEPKTINLAKHPNHVNIINYLKSNQNNPGEDEEHDDSDIEEVGNDQLPRLFIGGRPMGTRDEIVSMYENNELVEYLKNKGKGLITIE</sequence>
<dbReference type="EMBL" id="JAGSYN010000160">
    <property type="protein sequence ID" value="KAG7662876.1"/>
    <property type="molecule type" value="Genomic_DNA"/>
</dbReference>
<protein>
    <recommendedName>
        <fullName evidence="5">Glutaredoxin domain-containing protein</fullName>
    </recommendedName>
</protein>
<feature type="compositionally biased region" description="Acidic residues" evidence="1">
    <location>
        <begin position="134"/>
        <end position="160"/>
    </location>
</feature>
<evidence type="ECO:0000313" key="4">
    <source>
        <dbReference type="Proteomes" id="UP000694255"/>
    </source>
</evidence>
<feature type="compositionally biased region" description="Low complexity" evidence="1">
    <location>
        <begin position="27"/>
        <end position="41"/>
    </location>
</feature>
<evidence type="ECO:0000256" key="2">
    <source>
        <dbReference type="SAM" id="Phobius"/>
    </source>
</evidence>
<reference evidence="3 4" key="1">
    <citation type="journal article" date="2021" name="DNA Res.">
        <title>Genome analysis of Candida subhashii reveals its hybrid nature and dual mitochondrial genome conformations.</title>
        <authorList>
            <person name="Mixao V."/>
            <person name="Hegedusova E."/>
            <person name="Saus E."/>
            <person name="Pryszcz L.P."/>
            <person name="Cillingova A."/>
            <person name="Nosek J."/>
            <person name="Gabaldon T."/>
        </authorList>
    </citation>
    <scope>NUCLEOTIDE SEQUENCE [LARGE SCALE GENOMIC DNA]</scope>
    <source>
        <strain evidence="3 4">CBS 10753</strain>
    </source>
</reference>
<keyword evidence="2" id="KW-1133">Transmembrane helix</keyword>
<evidence type="ECO:0000313" key="3">
    <source>
        <dbReference type="EMBL" id="KAG7662876.1"/>
    </source>
</evidence>
<keyword evidence="2" id="KW-0812">Transmembrane</keyword>
<name>A0A8J5QLN8_9ASCO</name>
<dbReference type="Proteomes" id="UP000694255">
    <property type="component" value="Unassembled WGS sequence"/>
</dbReference>
<gene>
    <name evidence="3" type="ORF">J8A68_003647</name>
</gene>
<dbReference type="OrthoDB" id="4026741at2759"/>
<comment type="caution">
    <text evidence="3">The sequence shown here is derived from an EMBL/GenBank/DDBJ whole genome shotgun (WGS) entry which is preliminary data.</text>
</comment>
<feature type="region of interest" description="Disordered" evidence="1">
    <location>
        <begin position="17"/>
        <end position="43"/>
    </location>
</feature>
<feature type="transmembrane region" description="Helical" evidence="2">
    <location>
        <begin position="48"/>
        <end position="68"/>
    </location>
</feature>
<proteinExistence type="predicted"/>
<feature type="compositionally biased region" description="Pro residues" evidence="1">
    <location>
        <begin position="193"/>
        <end position="203"/>
    </location>
</feature>
<evidence type="ECO:0000256" key="1">
    <source>
        <dbReference type="SAM" id="MobiDB-lite"/>
    </source>
</evidence>
<feature type="region of interest" description="Disordered" evidence="1">
    <location>
        <begin position="107"/>
        <end position="235"/>
    </location>
</feature>